<name>A0A8J6B4U2_9EUKA</name>
<comment type="pathway">
    <text evidence="2 9">Amino-acid biosynthesis; L-proline biosynthesis; L-glutamate 5-semialdehyde from L-ornithine: step 1/1.</text>
</comment>
<reference evidence="10" key="1">
    <citation type="submission" date="2021-05" db="EMBL/GenBank/DDBJ databases">
        <title>A free-living protist that lacks canonical eukaryotic 1 DNA replication and segregation systems.</title>
        <authorList>
            <person name="Salas-Leiva D.E."/>
            <person name="Tromer E.C."/>
            <person name="Curtis B.A."/>
            <person name="Jerlstrom-Hultqvist J."/>
            <person name="Kolisko M."/>
            <person name="Yi Z."/>
            <person name="Salas-Leiva J.S."/>
            <person name="Gallot-Lavallee L."/>
            <person name="Kops G.J.P.L."/>
            <person name="Archibald J.M."/>
            <person name="Simpson A.G.B."/>
            <person name="Roger A.J."/>
        </authorList>
    </citation>
    <scope>NUCLEOTIDE SEQUENCE</scope>
    <source>
        <strain evidence="10">BICM</strain>
    </source>
</reference>
<keyword evidence="11" id="KW-1185">Reference proteome</keyword>
<comment type="catalytic activity">
    <reaction evidence="9">
        <text>a 2-oxocarboxylate + L-ornithine = L-glutamate 5-semialdehyde + an L-alpha-amino acid</text>
        <dbReference type="Rhea" id="RHEA:13877"/>
        <dbReference type="ChEBI" id="CHEBI:35179"/>
        <dbReference type="ChEBI" id="CHEBI:46911"/>
        <dbReference type="ChEBI" id="CHEBI:58066"/>
        <dbReference type="ChEBI" id="CHEBI:59869"/>
        <dbReference type="EC" id="2.6.1.13"/>
    </reaction>
</comment>
<dbReference type="GO" id="GO:0055129">
    <property type="term" value="P:L-proline biosynthetic process"/>
    <property type="evidence" value="ECO:0007669"/>
    <property type="project" value="UniProtKB-UniPathway"/>
</dbReference>
<dbReference type="Pfam" id="PF00202">
    <property type="entry name" value="Aminotran_3"/>
    <property type="match status" value="1"/>
</dbReference>
<protein>
    <recommendedName>
        <fullName evidence="4 9">Ornithine aminotransferase</fullName>
        <ecNumber evidence="4 9">2.6.1.13</ecNumber>
    </recommendedName>
</protein>
<dbReference type="PROSITE" id="PS00600">
    <property type="entry name" value="AA_TRANSFER_CLASS_3"/>
    <property type="match status" value="1"/>
</dbReference>
<evidence type="ECO:0000256" key="5">
    <source>
        <dbReference type="ARBA" id="ARBA00022576"/>
    </source>
</evidence>
<evidence type="ECO:0000256" key="1">
    <source>
        <dbReference type="ARBA" id="ARBA00001933"/>
    </source>
</evidence>
<evidence type="ECO:0000256" key="9">
    <source>
        <dbReference type="RuleBase" id="RU365036"/>
    </source>
</evidence>
<dbReference type="UniPathway" id="UPA00098">
    <property type="reaction ID" value="UER00358"/>
</dbReference>
<accession>A0A8J6B4U2</accession>
<dbReference type="InterPro" id="IPR015422">
    <property type="entry name" value="PyrdxlP-dep_Trfase_small"/>
</dbReference>
<comment type="similarity">
    <text evidence="3 8">Belongs to the class-III pyridoxal-phosphate-dependent aminotransferase family.</text>
</comment>
<dbReference type="GO" id="GO:0030170">
    <property type="term" value="F:pyridoxal phosphate binding"/>
    <property type="evidence" value="ECO:0007669"/>
    <property type="project" value="InterPro"/>
</dbReference>
<dbReference type="AlphaFoldDB" id="A0A8J6B4U2"/>
<dbReference type="EMBL" id="JAHDYR010000027">
    <property type="protein sequence ID" value="KAG9393029.1"/>
    <property type="molecule type" value="Genomic_DNA"/>
</dbReference>
<dbReference type="OrthoDB" id="10261433at2759"/>
<evidence type="ECO:0000256" key="4">
    <source>
        <dbReference type="ARBA" id="ARBA00012924"/>
    </source>
</evidence>
<dbReference type="InterPro" id="IPR010164">
    <property type="entry name" value="Orn_aminotrans"/>
</dbReference>
<dbReference type="FunFam" id="3.40.640.10:FF:000011">
    <property type="entry name" value="Ornithine aminotransferase"/>
    <property type="match status" value="1"/>
</dbReference>
<dbReference type="GO" id="GO:0019544">
    <property type="term" value="P:L-arginine catabolic process to L-glutamate"/>
    <property type="evidence" value="ECO:0007669"/>
    <property type="project" value="TreeGrafter"/>
</dbReference>
<dbReference type="InterPro" id="IPR015424">
    <property type="entry name" value="PyrdxlP-dep_Trfase"/>
</dbReference>
<dbReference type="PANTHER" id="PTHR11986">
    <property type="entry name" value="AMINOTRANSFERASE CLASS III"/>
    <property type="match status" value="1"/>
</dbReference>
<dbReference type="GO" id="GO:0004587">
    <property type="term" value="F:ornithine aminotransferase activity"/>
    <property type="evidence" value="ECO:0007669"/>
    <property type="project" value="UniProtKB-EC"/>
</dbReference>
<dbReference type="FunFam" id="3.90.1150.10:FF:000152">
    <property type="entry name" value="Ornithine aminotransferase"/>
    <property type="match status" value="1"/>
</dbReference>
<evidence type="ECO:0000256" key="8">
    <source>
        <dbReference type="RuleBase" id="RU003560"/>
    </source>
</evidence>
<comment type="cofactor">
    <cofactor evidence="1 9">
        <name>pyridoxal 5'-phosphate</name>
        <dbReference type="ChEBI" id="CHEBI:597326"/>
    </cofactor>
</comment>
<keyword evidence="6 9" id="KW-0808">Transferase</keyword>
<dbReference type="Gene3D" id="3.90.1150.10">
    <property type="entry name" value="Aspartate Aminotransferase, domain 1"/>
    <property type="match status" value="1"/>
</dbReference>
<evidence type="ECO:0000256" key="6">
    <source>
        <dbReference type="ARBA" id="ARBA00022679"/>
    </source>
</evidence>
<sequence>MPLTRLFSHPLPVVFESAKGVEVTDPEGKKYIDCLAAYSAVNQGHCHPKIVQAMIDQAQKLTLSSRAFYTNQLGPFCEYLTKFFGYESALMANSGVEAVETALKLARAWGYKSKGIPENQGLTVCCDGNFHGRTLGVITMSSDPDCREPFGPFNGGFLNIPYDNLDAAREVFEKFGDRINAFIAEPIQGEAGIFVPHDDFLPGVHELCKKHNCLFIMDEVQTGIARTGKLLATEYVGIKPDVVVLGKALSGGVVPVSAILSSKEIMHVGFTPGSHGSTFGGNPVSCAVARAALEVVKEEKLAERAMELGEYFREKVRALNSPHIELVRGRGLLNAVIIKPIEDKTAWHVCLLLKEHGVLAKPTHNHIIRFAPPLVITKEQINHVVEMFAKSLEEYATLKRTDIPGYDL</sequence>
<dbReference type="Gene3D" id="3.40.640.10">
    <property type="entry name" value="Type I PLP-dependent aspartate aminotransferase-like (Major domain)"/>
    <property type="match status" value="1"/>
</dbReference>
<evidence type="ECO:0000256" key="2">
    <source>
        <dbReference type="ARBA" id="ARBA00004998"/>
    </source>
</evidence>
<dbReference type="InterPro" id="IPR049704">
    <property type="entry name" value="Aminotrans_3_PPA_site"/>
</dbReference>
<dbReference type="PANTHER" id="PTHR11986:SF18">
    <property type="entry name" value="ORNITHINE AMINOTRANSFERASE, MITOCHONDRIAL"/>
    <property type="match status" value="1"/>
</dbReference>
<dbReference type="GO" id="GO:0010121">
    <property type="term" value="P:L-arginine catabolic process to proline via ornithine"/>
    <property type="evidence" value="ECO:0007669"/>
    <property type="project" value="TreeGrafter"/>
</dbReference>
<evidence type="ECO:0000313" key="10">
    <source>
        <dbReference type="EMBL" id="KAG9393029.1"/>
    </source>
</evidence>
<dbReference type="GO" id="GO:0042802">
    <property type="term" value="F:identical protein binding"/>
    <property type="evidence" value="ECO:0007669"/>
    <property type="project" value="TreeGrafter"/>
</dbReference>
<evidence type="ECO:0000256" key="3">
    <source>
        <dbReference type="ARBA" id="ARBA00008954"/>
    </source>
</evidence>
<dbReference type="EC" id="2.6.1.13" evidence="4 9"/>
<keyword evidence="7 8" id="KW-0663">Pyridoxal phosphate</keyword>
<evidence type="ECO:0000313" key="11">
    <source>
        <dbReference type="Proteomes" id="UP000717585"/>
    </source>
</evidence>
<gene>
    <name evidence="10" type="ORF">J8273_5632</name>
</gene>
<dbReference type="InterPro" id="IPR005814">
    <property type="entry name" value="Aminotrans_3"/>
</dbReference>
<dbReference type="GO" id="GO:0005737">
    <property type="term" value="C:cytoplasm"/>
    <property type="evidence" value="ECO:0007669"/>
    <property type="project" value="TreeGrafter"/>
</dbReference>
<dbReference type="Proteomes" id="UP000717585">
    <property type="component" value="Unassembled WGS sequence"/>
</dbReference>
<proteinExistence type="inferred from homology"/>
<dbReference type="NCBIfam" id="TIGR01885">
    <property type="entry name" value="Orn_aminotrans"/>
    <property type="match status" value="1"/>
</dbReference>
<keyword evidence="5 9" id="KW-0032">Aminotransferase</keyword>
<comment type="caution">
    <text evidence="10">The sequence shown here is derived from an EMBL/GenBank/DDBJ whole genome shotgun (WGS) entry which is preliminary data.</text>
</comment>
<dbReference type="CDD" id="cd00610">
    <property type="entry name" value="OAT_like"/>
    <property type="match status" value="1"/>
</dbReference>
<dbReference type="InterPro" id="IPR015421">
    <property type="entry name" value="PyrdxlP-dep_Trfase_major"/>
</dbReference>
<dbReference type="InterPro" id="IPR050103">
    <property type="entry name" value="Class-III_PLP-dep_AT"/>
</dbReference>
<dbReference type="PIRSF" id="PIRSF000521">
    <property type="entry name" value="Transaminase_4ab_Lys_Orn"/>
    <property type="match status" value="1"/>
</dbReference>
<organism evidence="10 11">
    <name type="scientific">Carpediemonas membranifera</name>
    <dbReference type="NCBI Taxonomy" id="201153"/>
    <lineage>
        <taxon>Eukaryota</taxon>
        <taxon>Metamonada</taxon>
        <taxon>Carpediemonas-like organisms</taxon>
        <taxon>Carpediemonas</taxon>
    </lineage>
</organism>
<dbReference type="SUPFAM" id="SSF53383">
    <property type="entry name" value="PLP-dependent transferases"/>
    <property type="match status" value="1"/>
</dbReference>
<evidence type="ECO:0000256" key="7">
    <source>
        <dbReference type="ARBA" id="ARBA00022898"/>
    </source>
</evidence>